<evidence type="ECO:0000256" key="1">
    <source>
        <dbReference type="ARBA" id="ARBA00004141"/>
    </source>
</evidence>
<name>D5EIE3_CORAD</name>
<sequence>MKLLDSLEKRFGHLAVSNVILGLVIGQLLVYALMLSGRLSVGSLVLNPHNVVVGHEYWRLITFIICPPFLPQGAFDALFLALFWYIFWMMGGALEAAWGAFRFNVYLLAGVFFTVLGAFVGYWMSPVPDIWVNPRFLYMSVFFAFAVFHPNFEFYLMFVLPVKVKWLAYVIGGITLLGIIGLPTWGHRLAALGPFLNFFLFFRGAFVHSVQSRQRRAKFAAEKKARDAEAFHVCTVCGATDQTNPERSFRYKEVDGEPVGICNVCRDSESQLTVE</sequence>
<accession>D5EIE3</accession>
<proteinExistence type="predicted"/>
<evidence type="ECO:0000256" key="4">
    <source>
        <dbReference type="ARBA" id="ARBA00023136"/>
    </source>
</evidence>
<gene>
    <name evidence="6" type="ordered locus">Caka_1189</name>
</gene>
<keyword evidence="2 5" id="KW-0812">Transmembrane</keyword>
<organism evidence="6 7">
    <name type="scientific">Coraliomargarita akajimensis (strain DSM 45221 / IAM 15411 / JCM 23193 / KCTC 12865 / 04OKA010-24)</name>
    <dbReference type="NCBI Taxonomy" id="583355"/>
    <lineage>
        <taxon>Bacteria</taxon>
        <taxon>Pseudomonadati</taxon>
        <taxon>Verrucomicrobiota</taxon>
        <taxon>Opitutia</taxon>
        <taxon>Puniceicoccales</taxon>
        <taxon>Coraliomargaritaceae</taxon>
        <taxon>Coraliomargarita</taxon>
    </lineage>
</organism>
<reference evidence="6 7" key="1">
    <citation type="journal article" date="2010" name="Stand. Genomic Sci.">
        <title>Complete genome sequence of Coraliomargarita akajimensis type strain (04OKA010-24).</title>
        <authorList>
            <person name="Mavromatis K."/>
            <person name="Abt B."/>
            <person name="Brambilla E."/>
            <person name="Lapidus A."/>
            <person name="Copeland A."/>
            <person name="Deshpande S."/>
            <person name="Nolan M."/>
            <person name="Lucas S."/>
            <person name="Tice H."/>
            <person name="Cheng J.F."/>
            <person name="Han C."/>
            <person name="Detter J.C."/>
            <person name="Woyke T."/>
            <person name="Goodwin L."/>
            <person name="Pitluck S."/>
            <person name="Held B."/>
            <person name="Brettin T."/>
            <person name="Tapia R."/>
            <person name="Ivanova N."/>
            <person name="Mikhailova N."/>
            <person name="Pati A."/>
            <person name="Liolios K."/>
            <person name="Chen A."/>
            <person name="Palaniappan K."/>
            <person name="Land M."/>
            <person name="Hauser L."/>
            <person name="Chang Y.J."/>
            <person name="Jeffries C.D."/>
            <person name="Rohde M."/>
            <person name="Goker M."/>
            <person name="Bristow J."/>
            <person name="Eisen J.A."/>
            <person name="Markowitz V."/>
            <person name="Hugenholtz P."/>
            <person name="Klenk H.P."/>
            <person name="Kyrpides N.C."/>
        </authorList>
    </citation>
    <scope>NUCLEOTIDE SEQUENCE [LARGE SCALE GENOMIC DNA]</scope>
    <source>
        <strain evidence="7">DSM 45221 / IAM 15411 / JCM 23193 / KCTC 12865</strain>
    </source>
</reference>
<feature type="transmembrane region" description="Helical" evidence="5">
    <location>
        <begin position="136"/>
        <end position="159"/>
    </location>
</feature>
<dbReference type="RefSeq" id="WP_013042931.1">
    <property type="nucleotide sequence ID" value="NC_014008.1"/>
</dbReference>
<dbReference type="OrthoDB" id="9778756at2"/>
<feature type="transmembrane region" description="Helical" evidence="5">
    <location>
        <begin position="166"/>
        <end position="185"/>
    </location>
</feature>
<dbReference type="HOGENOM" id="CLU_070290_0_0_0"/>
<evidence type="ECO:0000256" key="2">
    <source>
        <dbReference type="ARBA" id="ARBA00022692"/>
    </source>
</evidence>
<protein>
    <recommendedName>
        <fullName evidence="8">Peptidase S54 rhomboid domain-containing protein</fullName>
    </recommendedName>
</protein>
<evidence type="ECO:0000313" key="7">
    <source>
        <dbReference type="Proteomes" id="UP000000925"/>
    </source>
</evidence>
<keyword evidence="7" id="KW-1185">Reference proteome</keyword>
<dbReference type="EMBL" id="CP001998">
    <property type="protein sequence ID" value="ADE54209.1"/>
    <property type="molecule type" value="Genomic_DNA"/>
</dbReference>
<evidence type="ECO:0008006" key="8">
    <source>
        <dbReference type="Google" id="ProtNLM"/>
    </source>
</evidence>
<dbReference type="STRING" id="583355.Caka_1189"/>
<evidence type="ECO:0000256" key="5">
    <source>
        <dbReference type="SAM" id="Phobius"/>
    </source>
</evidence>
<dbReference type="AlphaFoldDB" id="D5EIE3"/>
<dbReference type="KEGG" id="caa:Caka_1189"/>
<feature type="transmembrane region" description="Helical" evidence="5">
    <location>
        <begin position="105"/>
        <end position="124"/>
    </location>
</feature>
<evidence type="ECO:0000313" key="6">
    <source>
        <dbReference type="EMBL" id="ADE54209.1"/>
    </source>
</evidence>
<evidence type="ECO:0000256" key="3">
    <source>
        <dbReference type="ARBA" id="ARBA00022989"/>
    </source>
</evidence>
<feature type="transmembrane region" description="Helical" evidence="5">
    <location>
        <begin position="12"/>
        <end position="34"/>
    </location>
</feature>
<comment type="subcellular location">
    <subcellularLocation>
        <location evidence="1">Membrane</location>
        <topology evidence="1">Multi-pass membrane protein</topology>
    </subcellularLocation>
</comment>
<dbReference type="GO" id="GO:0016020">
    <property type="term" value="C:membrane"/>
    <property type="evidence" value="ECO:0007669"/>
    <property type="project" value="UniProtKB-SubCell"/>
</dbReference>
<keyword evidence="4 5" id="KW-0472">Membrane</keyword>
<dbReference type="Proteomes" id="UP000000925">
    <property type="component" value="Chromosome"/>
</dbReference>
<dbReference type="SUPFAM" id="SSF144091">
    <property type="entry name" value="Rhomboid-like"/>
    <property type="match status" value="1"/>
</dbReference>
<feature type="transmembrane region" description="Helical" evidence="5">
    <location>
        <begin position="77"/>
        <end position="98"/>
    </location>
</feature>
<keyword evidence="3 5" id="KW-1133">Transmembrane helix</keyword>
<feature type="transmembrane region" description="Helical" evidence="5">
    <location>
        <begin position="191"/>
        <end position="210"/>
    </location>
</feature>
<dbReference type="eggNOG" id="COG0705">
    <property type="taxonomic scope" value="Bacteria"/>
</dbReference>
<dbReference type="InterPro" id="IPR035952">
    <property type="entry name" value="Rhomboid-like_sf"/>
</dbReference>